<protein>
    <submittedName>
        <fullName evidence="2">Uncharacterized protein</fullName>
    </submittedName>
</protein>
<comment type="caution">
    <text evidence="2">The sequence shown here is derived from an EMBL/GenBank/DDBJ whole genome shotgun (WGS) entry which is preliminary data.</text>
</comment>
<organism evidence="2 3">
    <name type="scientific">Panicum virgatum</name>
    <name type="common">Blackwell switchgrass</name>
    <dbReference type="NCBI Taxonomy" id="38727"/>
    <lineage>
        <taxon>Eukaryota</taxon>
        <taxon>Viridiplantae</taxon>
        <taxon>Streptophyta</taxon>
        <taxon>Embryophyta</taxon>
        <taxon>Tracheophyta</taxon>
        <taxon>Spermatophyta</taxon>
        <taxon>Magnoliopsida</taxon>
        <taxon>Liliopsida</taxon>
        <taxon>Poales</taxon>
        <taxon>Poaceae</taxon>
        <taxon>PACMAD clade</taxon>
        <taxon>Panicoideae</taxon>
        <taxon>Panicodae</taxon>
        <taxon>Paniceae</taxon>
        <taxon>Panicinae</taxon>
        <taxon>Panicum</taxon>
        <taxon>Panicum sect. Hiantes</taxon>
    </lineage>
</organism>
<keyword evidence="3" id="KW-1185">Reference proteome</keyword>
<feature type="region of interest" description="Disordered" evidence="1">
    <location>
        <begin position="56"/>
        <end position="125"/>
    </location>
</feature>
<sequence length="155" mass="16691">MFPHSLLSLSHPHPWRPSPAPSAVFHPRRPISLRQLLLLPTLRLLLSSFSLSLCPCRGPPPSSSLTGDLSTRRRTAPRGGPPCAPAASSATVPDSWAATARGEAELQPSPRAQLAAAVAHSPPPLSAAERRALHRAGLYRRNEEAPKFAGWRSLR</sequence>
<dbReference type="EMBL" id="CM029039">
    <property type="protein sequence ID" value="KAG2643486.1"/>
    <property type="molecule type" value="Genomic_DNA"/>
</dbReference>
<evidence type="ECO:0000256" key="1">
    <source>
        <dbReference type="SAM" id="MobiDB-lite"/>
    </source>
</evidence>
<dbReference type="Proteomes" id="UP000823388">
    <property type="component" value="Chromosome 2K"/>
</dbReference>
<proteinExistence type="predicted"/>
<name>A0A8T0WC84_PANVG</name>
<reference evidence="2" key="1">
    <citation type="submission" date="2020-05" db="EMBL/GenBank/DDBJ databases">
        <title>WGS assembly of Panicum virgatum.</title>
        <authorList>
            <person name="Lovell J.T."/>
            <person name="Jenkins J."/>
            <person name="Shu S."/>
            <person name="Juenger T.E."/>
            <person name="Schmutz J."/>
        </authorList>
    </citation>
    <scope>NUCLEOTIDE SEQUENCE</scope>
    <source>
        <strain evidence="2">AP13</strain>
    </source>
</reference>
<accession>A0A8T0WC84</accession>
<evidence type="ECO:0000313" key="3">
    <source>
        <dbReference type="Proteomes" id="UP000823388"/>
    </source>
</evidence>
<evidence type="ECO:0000313" key="2">
    <source>
        <dbReference type="EMBL" id="KAG2643486.1"/>
    </source>
</evidence>
<dbReference type="AlphaFoldDB" id="A0A8T0WC84"/>
<gene>
    <name evidence="2" type="ORF">PVAP13_2KG338000</name>
</gene>